<evidence type="ECO:0000313" key="2">
    <source>
        <dbReference type="EMBL" id="OUS13359.1"/>
    </source>
</evidence>
<protein>
    <submittedName>
        <fullName evidence="2">TIGR02594 family protein</fullName>
    </submittedName>
</protein>
<dbReference type="SUPFAM" id="SSF54001">
    <property type="entry name" value="Cysteine proteinases"/>
    <property type="match status" value="1"/>
</dbReference>
<dbReference type="Proteomes" id="UP000196102">
    <property type="component" value="Unassembled WGS sequence"/>
</dbReference>
<dbReference type="InterPro" id="IPR038765">
    <property type="entry name" value="Papain-like_cys_pep_sf"/>
</dbReference>
<comment type="caution">
    <text evidence="2">The sequence shown here is derived from an EMBL/GenBank/DDBJ whole genome shotgun (WGS) entry which is preliminary data.</text>
</comment>
<dbReference type="InterPro" id="IPR013423">
    <property type="entry name" value="CHP02594"/>
</dbReference>
<evidence type="ECO:0000313" key="3">
    <source>
        <dbReference type="Proteomes" id="UP000196102"/>
    </source>
</evidence>
<accession>A0A1Z8ASP8</accession>
<dbReference type="Gene3D" id="3.90.1720.10">
    <property type="entry name" value="endopeptidase domain like (from Nostoc punctiforme)"/>
    <property type="match status" value="1"/>
</dbReference>
<name>A0A1Z8ASP8_9FLAO</name>
<dbReference type="Pfam" id="PF05257">
    <property type="entry name" value="CHAP"/>
    <property type="match status" value="1"/>
</dbReference>
<proteinExistence type="predicted"/>
<evidence type="ECO:0000259" key="1">
    <source>
        <dbReference type="Pfam" id="PF05257"/>
    </source>
</evidence>
<dbReference type="InterPro" id="IPR007921">
    <property type="entry name" value="CHAP_dom"/>
</dbReference>
<dbReference type="RefSeq" id="WP_303687169.1">
    <property type="nucleotide sequence ID" value="NZ_MAAX01000145.1"/>
</dbReference>
<sequence length="150" mass="17057">MNSIINTALSQYGVTELVGQKHNPVILDYFEKIGHTWVTTDETAWCSAFTNWVALECGKEMSNQLTARSWLKVGTETKQPAIGDIVVFWRSKKNSWKGHVAFFIGYSEDKKCIYCLGGNQNNQVNIKAYPVYRLLGFRKLNNSITQNSIK</sequence>
<dbReference type="AlphaFoldDB" id="A0A1Z8ASP8"/>
<dbReference type="NCBIfam" id="TIGR02594">
    <property type="entry name" value="TIGR02594 family protein"/>
    <property type="match status" value="1"/>
</dbReference>
<reference evidence="3" key="1">
    <citation type="journal article" date="2017" name="Proc. Natl. Acad. Sci. U.S.A.">
        <title>Simulation of Deepwater Horizon oil plume reveals substrate specialization within a complex community of hydrocarbon-degraders.</title>
        <authorList>
            <person name="Hu P."/>
            <person name="Dubinsky E.A."/>
            <person name="Probst A.J."/>
            <person name="Wang J."/>
            <person name="Sieber C.M.K."/>
            <person name="Tom L.M."/>
            <person name="Gardinali P."/>
            <person name="Banfield J.F."/>
            <person name="Atlas R.M."/>
            <person name="Andersen G.L."/>
        </authorList>
    </citation>
    <scope>NUCLEOTIDE SEQUENCE [LARGE SCALE GENOMIC DNA]</scope>
</reference>
<gene>
    <name evidence="2" type="ORF">A9Q93_09425</name>
</gene>
<feature type="domain" description="Peptidase C51" evidence="1">
    <location>
        <begin position="41"/>
        <end position="119"/>
    </location>
</feature>
<dbReference type="EMBL" id="MAAX01000145">
    <property type="protein sequence ID" value="OUS13359.1"/>
    <property type="molecule type" value="Genomic_DNA"/>
</dbReference>
<organism evidence="2 3">
    <name type="scientific">Nonlabens dokdonensis</name>
    <dbReference type="NCBI Taxonomy" id="328515"/>
    <lineage>
        <taxon>Bacteria</taxon>
        <taxon>Pseudomonadati</taxon>
        <taxon>Bacteroidota</taxon>
        <taxon>Flavobacteriia</taxon>
        <taxon>Flavobacteriales</taxon>
        <taxon>Flavobacteriaceae</taxon>
        <taxon>Nonlabens</taxon>
    </lineage>
</organism>